<protein>
    <recommendedName>
        <fullName evidence="5">BZIP domain-containing protein</fullName>
    </recommendedName>
</protein>
<feature type="region of interest" description="Disordered" evidence="2">
    <location>
        <begin position="562"/>
        <end position="581"/>
    </location>
</feature>
<evidence type="ECO:0000256" key="2">
    <source>
        <dbReference type="SAM" id="MobiDB-lite"/>
    </source>
</evidence>
<feature type="compositionally biased region" description="Polar residues" evidence="2">
    <location>
        <begin position="202"/>
        <end position="211"/>
    </location>
</feature>
<accession>A0AAD4N771</accession>
<sequence length="804" mass="90735">MSAVVNFFKSNKKKTNKSDESASAIQRGKGLSASMRYYRSNRPDSHFKDRSSNGGVYLGTNDNAGYEESLQGQDSSFEGPSPTNVQSQRYKPSVASSVVSSSSRRNWYRSPYEVVTEPKTKKSSRSCPGGAPSHNPLNSSHILRNRHHSPVLGSSRHQMQYPTIHEVSGCYENYAPGSSDSQQQLYEQHPESSQKRDKFSRSHNLSNTSKTVRGPGSFVGPNQRSNYNQTDRHPAFGSILPGYRNKYHHTTSEYGSADPSPTNQFPNSMPVASSTSDVYPIGGGDDFENTDYDSDSDAMPTDLVQLCTQQLRRVNGKCKKNKEAARRYQARNLKLLSELQRVNEQLENEKNNNKILRKQLLSAKEENRRLSSCLLQISENVPPAHYPNQHFQQFIGAGEAMCSRTDSNTDLQPFSIPCGMSHFREHLKPIPKNLFANQITDPIDESEQREELKSFRQDEKDSQESEFSYNDYNMERPRRIAGNDIHNTSSCKLSPPMGKYADKVIELDRDSVELNLNVNNSLMHTDAKTDDGYSTMLQEQKPDTASKVLSNAEKYIQSETAGVEAKSTNESPVNQNHLKGTSALSDRNDTVEESIGYLAASNNAPDNSAKKLDTKSRNYYAPRRSFSDSDISKLCLEENEESADDIVWSNEEDGSYVPQSELLDYNSCDDENGRERVVKISEEMPHRRPRALPRSHERNGSLKISKRSKFCHYSPKRHDYSSSYSSDDDAIRVIAKQLRKRGEVVHFKPPQRKNLAVVNCNGQLFRHFGPQERQAIAQFEYLRDIPTDVSGLLSSPDPHSPERE</sequence>
<organism evidence="3 4">
    <name type="scientific">Ditylenchus destructor</name>
    <dbReference type="NCBI Taxonomy" id="166010"/>
    <lineage>
        <taxon>Eukaryota</taxon>
        <taxon>Metazoa</taxon>
        <taxon>Ecdysozoa</taxon>
        <taxon>Nematoda</taxon>
        <taxon>Chromadorea</taxon>
        <taxon>Rhabditida</taxon>
        <taxon>Tylenchina</taxon>
        <taxon>Tylenchomorpha</taxon>
        <taxon>Sphaerularioidea</taxon>
        <taxon>Anguinidae</taxon>
        <taxon>Anguininae</taxon>
        <taxon>Ditylenchus</taxon>
    </lineage>
</organism>
<proteinExistence type="predicted"/>
<gene>
    <name evidence="3" type="ORF">DdX_06451</name>
</gene>
<feature type="region of interest" description="Disordered" evidence="2">
    <location>
        <begin position="172"/>
        <end position="264"/>
    </location>
</feature>
<feature type="region of interest" description="Disordered" evidence="2">
    <location>
        <begin position="1"/>
        <end position="147"/>
    </location>
</feature>
<evidence type="ECO:0000313" key="4">
    <source>
        <dbReference type="Proteomes" id="UP001201812"/>
    </source>
</evidence>
<name>A0AAD4N771_9BILA</name>
<reference evidence="3" key="1">
    <citation type="submission" date="2022-01" db="EMBL/GenBank/DDBJ databases">
        <title>Genome Sequence Resource for Two Populations of Ditylenchus destructor, the Migratory Endoparasitic Phytonematode.</title>
        <authorList>
            <person name="Zhang H."/>
            <person name="Lin R."/>
            <person name="Xie B."/>
        </authorList>
    </citation>
    <scope>NUCLEOTIDE SEQUENCE</scope>
    <source>
        <strain evidence="3">BazhouSP</strain>
    </source>
</reference>
<feature type="compositionally biased region" description="Polar residues" evidence="2">
    <location>
        <begin position="220"/>
        <end position="229"/>
    </location>
</feature>
<feature type="compositionally biased region" description="Basic and acidic residues" evidence="2">
    <location>
        <begin position="188"/>
        <end position="200"/>
    </location>
</feature>
<feature type="compositionally biased region" description="Basic and acidic residues" evidence="2">
    <location>
        <begin position="41"/>
        <end position="51"/>
    </location>
</feature>
<keyword evidence="4" id="KW-1185">Reference proteome</keyword>
<feature type="compositionally biased region" description="Low complexity" evidence="2">
    <location>
        <begin position="93"/>
        <end position="103"/>
    </location>
</feature>
<keyword evidence="1" id="KW-0175">Coiled coil</keyword>
<feature type="compositionally biased region" description="Polar residues" evidence="2">
    <location>
        <begin position="70"/>
        <end position="90"/>
    </location>
</feature>
<dbReference type="AlphaFoldDB" id="A0AAD4N771"/>
<evidence type="ECO:0000313" key="3">
    <source>
        <dbReference type="EMBL" id="KAI1718037.1"/>
    </source>
</evidence>
<evidence type="ECO:0008006" key="5">
    <source>
        <dbReference type="Google" id="ProtNLM"/>
    </source>
</evidence>
<feature type="coiled-coil region" evidence="1">
    <location>
        <begin position="325"/>
        <end position="366"/>
    </location>
</feature>
<evidence type="ECO:0000256" key="1">
    <source>
        <dbReference type="SAM" id="Coils"/>
    </source>
</evidence>
<dbReference type="Proteomes" id="UP001201812">
    <property type="component" value="Unassembled WGS sequence"/>
</dbReference>
<feature type="compositionally biased region" description="Polar residues" evidence="2">
    <location>
        <begin position="566"/>
        <end position="581"/>
    </location>
</feature>
<dbReference type="CDD" id="cd14686">
    <property type="entry name" value="bZIP"/>
    <property type="match status" value="1"/>
</dbReference>
<feature type="compositionally biased region" description="Polar residues" evidence="2">
    <location>
        <begin position="176"/>
        <end position="186"/>
    </location>
</feature>
<dbReference type="EMBL" id="JAKKPZ010000008">
    <property type="protein sequence ID" value="KAI1718037.1"/>
    <property type="molecule type" value="Genomic_DNA"/>
</dbReference>
<comment type="caution">
    <text evidence="3">The sequence shown here is derived from an EMBL/GenBank/DDBJ whole genome shotgun (WGS) entry which is preliminary data.</text>
</comment>